<feature type="compositionally biased region" description="Low complexity" evidence="1">
    <location>
        <begin position="193"/>
        <end position="208"/>
    </location>
</feature>
<gene>
    <name evidence="2" type="ORF">WR25_23502</name>
</gene>
<evidence type="ECO:0000313" key="2">
    <source>
        <dbReference type="EMBL" id="PAV93245.1"/>
    </source>
</evidence>
<sequence length="228" mass="25980">MAGHRQHQVVMLGRHHLNLRAERLPERAQPQRRRLGRALFGGQNAPAPAEQRRKARLGPAMLGAGDRMPRHDRRMRQHGPQRGEHAFLRSADIADDRIGGQVVRELRRYRTHRADRHAQHHEVGIDHRRACRVSDIVGELDPLRDTAHLGRGVVTGDPHRRHRGPHRARHRRADQPQPDDRDAREGQHQPAFSTSARSTSTTARISSSVPIVMRRPWGSPWPGSQRVA</sequence>
<dbReference type="Proteomes" id="UP000218231">
    <property type="component" value="Unassembled WGS sequence"/>
</dbReference>
<feature type="region of interest" description="Disordered" evidence="1">
    <location>
        <begin position="61"/>
        <end position="82"/>
    </location>
</feature>
<feature type="compositionally biased region" description="Basic residues" evidence="1">
    <location>
        <begin position="159"/>
        <end position="172"/>
    </location>
</feature>
<evidence type="ECO:0000313" key="3">
    <source>
        <dbReference type="Proteomes" id="UP000218231"/>
    </source>
</evidence>
<dbReference type="EMBL" id="LIAE01005564">
    <property type="protein sequence ID" value="PAV93245.1"/>
    <property type="molecule type" value="Genomic_DNA"/>
</dbReference>
<feature type="compositionally biased region" description="Basic and acidic residues" evidence="1">
    <location>
        <begin position="178"/>
        <end position="187"/>
    </location>
</feature>
<dbReference type="AlphaFoldDB" id="A0A2A2M4L3"/>
<organism evidence="2 3">
    <name type="scientific">Diploscapter pachys</name>
    <dbReference type="NCBI Taxonomy" id="2018661"/>
    <lineage>
        <taxon>Eukaryota</taxon>
        <taxon>Metazoa</taxon>
        <taxon>Ecdysozoa</taxon>
        <taxon>Nematoda</taxon>
        <taxon>Chromadorea</taxon>
        <taxon>Rhabditida</taxon>
        <taxon>Rhabditina</taxon>
        <taxon>Rhabditomorpha</taxon>
        <taxon>Rhabditoidea</taxon>
        <taxon>Rhabditidae</taxon>
        <taxon>Diploscapter</taxon>
    </lineage>
</organism>
<feature type="region of interest" description="Disordered" evidence="1">
    <location>
        <begin position="148"/>
        <end position="228"/>
    </location>
</feature>
<name>A0A2A2M4L3_9BILA</name>
<proteinExistence type="predicted"/>
<comment type="caution">
    <text evidence="2">The sequence shown here is derived from an EMBL/GenBank/DDBJ whole genome shotgun (WGS) entry which is preliminary data.</text>
</comment>
<keyword evidence="3" id="KW-1185">Reference proteome</keyword>
<accession>A0A2A2M4L3</accession>
<evidence type="ECO:0000256" key="1">
    <source>
        <dbReference type="SAM" id="MobiDB-lite"/>
    </source>
</evidence>
<feature type="compositionally biased region" description="Basic residues" evidence="1">
    <location>
        <begin position="70"/>
        <end position="79"/>
    </location>
</feature>
<reference evidence="2 3" key="1">
    <citation type="journal article" date="2017" name="Curr. Biol.">
        <title>Genome architecture and evolution of a unichromosomal asexual nematode.</title>
        <authorList>
            <person name="Fradin H."/>
            <person name="Zegar C."/>
            <person name="Gutwein M."/>
            <person name="Lucas J."/>
            <person name="Kovtun M."/>
            <person name="Corcoran D."/>
            <person name="Baugh L.R."/>
            <person name="Kiontke K."/>
            <person name="Gunsalus K."/>
            <person name="Fitch D.H."/>
            <person name="Piano F."/>
        </authorList>
    </citation>
    <scope>NUCLEOTIDE SEQUENCE [LARGE SCALE GENOMIC DNA]</scope>
    <source>
        <strain evidence="2">PF1309</strain>
    </source>
</reference>
<protein>
    <submittedName>
        <fullName evidence="2">Uncharacterized protein</fullName>
    </submittedName>
</protein>